<evidence type="ECO:0000313" key="6">
    <source>
        <dbReference type="Proteomes" id="UP000289738"/>
    </source>
</evidence>
<sequence length="455" mass="50610">MAATMEDSPRSPEAKLGMRVEDLWDVQEPQLSPNEKLNACFESIPVSAFPPPPSNQEIEIKSDATLAEAVEILAEHNILSAPVVDVDAPEDASWIDRYIGIVEFAGIVVWILHQSDPTSPKSPSSRSNGTAIEAATNGMASLQLEGKDLGSSTTTSGNFFEDLTSSELYKNTKVVYFCYFSIMCEGSLNLSVSVYPPNAIFIDFKCVYPKVRDISGSFRWAPFLALERSNSFLTMLLLLSKYKMKSIPVVDLGAGRIDQIITQSAVIHMLVECAGLQWFESWGTKKISEVGLPLVTPNHIIKVYEDEPVLQAFRLMRKKRIGGVPVVERGGNNPVGNISLHDVQFLLTAPEIYHDYRAITAKDFLTAVKSYLKKHEKVVSMSRGLITCKKDCTIKELIQLLDHEKIHRVYVVDDDGNLEGLVTLRDIISRLVHEPRGYFGDFFDGVLPMPPNSRV</sequence>
<dbReference type="InterPro" id="IPR000644">
    <property type="entry name" value="CBS_dom"/>
</dbReference>
<dbReference type="STRING" id="3818.A0A444XWI4"/>
<dbReference type="AlphaFoldDB" id="A0A444XWI4"/>
<feature type="domain" description="CBS" evidence="4">
    <location>
        <begin position="381"/>
        <end position="439"/>
    </location>
</feature>
<comment type="caution">
    <text evidence="5">The sequence shown here is derived from an EMBL/GenBank/DDBJ whole genome shotgun (WGS) entry which is preliminary data.</text>
</comment>
<keyword evidence="6" id="KW-1185">Reference proteome</keyword>
<organism evidence="5 6">
    <name type="scientific">Arachis hypogaea</name>
    <name type="common">Peanut</name>
    <dbReference type="NCBI Taxonomy" id="3818"/>
    <lineage>
        <taxon>Eukaryota</taxon>
        <taxon>Viridiplantae</taxon>
        <taxon>Streptophyta</taxon>
        <taxon>Embryophyta</taxon>
        <taxon>Tracheophyta</taxon>
        <taxon>Spermatophyta</taxon>
        <taxon>Magnoliopsida</taxon>
        <taxon>eudicotyledons</taxon>
        <taxon>Gunneridae</taxon>
        <taxon>Pentapetalae</taxon>
        <taxon>rosids</taxon>
        <taxon>fabids</taxon>
        <taxon>Fabales</taxon>
        <taxon>Fabaceae</taxon>
        <taxon>Papilionoideae</taxon>
        <taxon>50 kb inversion clade</taxon>
        <taxon>dalbergioids sensu lato</taxon>
        <taxon>Dalbergieae</taxon>
        <taxon>Pterocarpus clade</taxon>
        <taxon>Arachis</taxon>
    </lineage>
</organism>
<feature type="domain" description="CBS" evidence="4">
    <location>
        <begin position="53"/>
        <end position="118"/>
    </location>
</feature>
<name>A0A444XWI4_ARAHY</name>
<accession>A0A444XWI4</accession>
<feature type="domain" description="CBS" evidence="4">
    <location>
        <begin position="295"/>
        <end position="356"/>
    </location>
</feature>
<dbReference type="PANTHER" id="PTHR13780:SF36">
    <property type="entry name" value="CBS DOMAIN-CONTAINING PROTEIN"/>
    <property type="match status" value="1"/>
</dbReference>
<dbReference type="InterPro" id="IPR050511">
    <property type="entry name" value="AMPK_gamma/SDS23_families"/>
</dbReference>
<dbReference type="Gene3D" id="3.10.580.10">
    <property type="entry name" value="CBS-domain"/>
    <property type="match status" value="2"/>
</dbReference>
<dbReference type="InterPro" id="IPR046342">
    <property type="entry name" value="CBS_dom_sf"/>
</dbReference>
<dbReference type="SMART" id="SM00116">
    <property type="entry name" value="CBS"/>
    <property type="match status" value="4"/>
</dbReference>
<proteinExistence type="predicted"/>
<evidence type="ECO:0000259" key="4">
    <source>
        <dbReference type="PROSITE" id="PS51371"/>
    </source>
</evidence>
<evidence type="ECO:0000256" key="3">
    <source>
        <dbReference type="PROSITE-ProRule" id="PRU00703"/>
    </source>
</evidence>
<dbReference type="Pfam" id="PF00571">
    <property type="entry name" value="CBS"/>
    <property type="match status" value="3"/>
</dbReference>
<dbReference type="EMBL" id="SDMP01000018">
    <property type="protein sequence ID" value="RYQ94121.1"/>
    <property type="molecule type" value="Genomic_DNA"/>
</dbReference>
<dbReference type="CDD" id="cd02205">
    <property type="entry name" value="CBS_pair_SF"/>
    <property type="match status" value="2"/>
</dbReference>
<evidence type="ECO:0000313" key="5">
    <source>
        <dbReference type="EMBL" id="RYQ94121.1"/>
    </source>
</evidence>
<evidence type="ECO:0000256" key="1">
    <source>
        <dbReference type="ARBA" id="ARBA00022737"/>
    </source>
</evidence>
<dbReference type="PANTHER" id="PTHR13780">
    <property type="entry name" value="AMP-ACTIVATED PROTEIN KINASE, GAMMA REGULATORY SUBUNIT"/>
    <property type="match status" value="1"/>
</dbReference>
<evidence type="ECO:0000256" key="2">
    <source>
        <dbReference type="ARBA" id="ARBA00023122"/>
    </source>
</evidence>
<reference evidence="5 6" key="1">
    <citation type="submission" date="2019-01" db="EMBL/GenBank/DDBJ databases">
        <title>Sequencing of cultivated peanut Arachis hypogaea provides insights into genome evolution and oil improvement.</title>
        <authorList>
            <person name="Chen X."/>
        </authorList>
    </citation>
    <scope>NUCLEOTIDE SEQUENCE [LARGE SCALE GENOMIC DNA]</scope>
    <source>
        <strain evidence="6">cv. Fuhuasheng</strain>
        <tissue evidence="5">Leaves</tissue>
    </source>
</reference>
<dbReference type="SUPFAM" id="SSF54631">
    <property type="entry name" value="CBS-domain pair"/>
    <property type="match status" value="2"/>
</dbReference>
<keyword evidence="1" id="KW-0677">Repeat</keyword>
<keyword evidence="2 3" id="KW-0129">CBS domain</keyword>
<gene>
    <name evidence="5" type="ORF">Ahy_B08g089001</name>
</gene>
<dbReference type="Proteomes" id="UP000289738">
    <property type="component" value="Chromosome B08"/>
</dbReference>
<protein>
    <recommendedName>
        <fullName evidence="4">CBS domain-containing protein</fullName>
    </recommendedName>
</protein>
<dbReference type="PROSITE" id="PS51371">
    <property type="entry name" value="CBS"/>
    <property type="match status" value="3"/>
</dbReference>